<dbReference type="RefSeq" id="WP_099559223.1">
    <property type="nucleotide sequence ID" value="NZ_LT960615.1"/>
</dbReference>
<dbReference type="Pfam" id="PF07183">
    <property type="entry name" value="DUF1403"/>
    <property type="match status" value="1"/>
</dbReference>
<reference evidence="2" key="1">
    <citation type="submission" date="2017-09" db="EMBL/GenBank/DDBJ databases">
        <title>Genome sequence of Nannocystis excedens DSM 71.</title>
        <authorList>
            <person name="Blom J."/>
        </authorList>
    </citation>
    <scope>NUCLEOTIDE SEQUENCE [LARGE SCALE GENOMIC DNA]</scope>
    <source>
        <strain evidence="2">type strain: E19</strain>
        <plasmid evidence="2">hdiap1</plasmid>
    </source>
</reference>
<organism evidence="1 2">
    <name type="scientific">Hartmannibacter diazotrophicus</name>
    <dbReference type="NCBI Taxonomy" id="1482074"/>
    <lineage>
        <taxon>Bacteria</taxon>
        <taxon>Pseudomonadati</taxon>
        <taxon>Pseudomonadota</taxon>
        <taxon>Alphaproteobacteria</taxon>
        <taxon>Hyphomicrobiales</taxon>
        <taxon>Pleomorphomonadaceae</taxon>
        <taxon>Hartmannibacter</taxon>
    </lineage>
</organism>
<dbReference type="KEGG" id="hdi:HDIA_P0100"/>
<protein>
    <submittedName>
        <fullName evidence="1">Uncharacterized protein</fullName>
    </submittedName>
</protein>
<geneLocation type="plasmid" evidence="2">
    <name>hdiap1</name>
</geneLocation>
<name>A0A2C9DE61_9HYPH</name>
<gene>
    <name evidence="1" type="ORF">HDIA_P0100</name>
</gene>
<dbReference type="OrthoDB" id="7865302at2"/>
<dbReference type="Proteomes" id="UP000223606">
    <property type="component" value="Plasmid HDIAp1"/>
</dbReference>
<evidence type="ECO:0000313" key="1">
    <source>
        <dbReference type="EMBL" id="SON58509.1"/>
    </source>
</evidence>
<proteinExistence type="predicted"/>
<dbReference type="AlphaFoldDB" id="A0A2C9DE61"/>
<keyword evidence="2" id="KW-1185">Reference proteome</keyword>
<dbReference type="InterPro" id="IPR009843">
    <property type="entry name" value="DUF1403"/>
</dbReference>
<evidence type="ECO:0000313" key="2">
    <source>
        <dbReference type="Proteomes" id="UP000223606"/>
    </source>
</evidence>
<keyword evidence="1" id="KW-0614">Plasmid</keyword>
<dbReference type="EMBL" id="LT960615">
    <property type="protein sequence ID" value="SON58509.1"/>
    <property type="molecule type" value="Genomic_DNA"/>
</dbReference>
<sequence length="279" mass="29698">MDSRAPAPILTSAEPALLPGWLLPRGKNLSHTDAAFAAGIALKSLDDLVRSDPAWAGCWRSRQALACAVGAARFLGRREDEAAIRDAVLLTAPGDDPGPAGNAFWAFKKLGTRKPAVSTRVVKELADLLNVWWCDDLAAVADHADVTLQSGSAAPFAVAAFVSAVLATRSDEEPLAWALADALIAIRLNWEQPVPLLMAERYGPAFRTPERRGRGRPGDPEFGRSVCLAIVHGTDRALRSARAMARGADLLLTVAPKVRTKGADVVIKALLDGGRTRFA</sequence>
<accession>A0A2C9DE61</accession>